<dbReference type="PANTHER" id="PTHR10010">
    <property type="entry name" value="SOLUTE CARRIER FAMILY 34 SODIUM PHOSPHATE , MEMBER 2-RELATED"/>
    <property type="match status" value="1"/>
</dbReference>
<keyword evidence="4 6" id="KW-1133">Transmembrane helix</keyword>
<dbReference type="NCBIfam" id="NF037997">
    <property type="entry name" value="Na_Pi_symport"/>
    <property type="match status" value="1"/>
</dbReference>
<dbReference type="GO" id="GO:0005886">
    <property type="term" value="C:plasma membrane"/>
    <property type="evidence" value="ECO:0007669"/>
    <property type="project" value="UniProtKB-SubCell"/>
</dbReference>
<feature type="transmembrane region" description="Helical" evidence="6">
    <location>
        <begin position="165"/>
        <end position="184"/>
    </location>
</feature>
<evidence type="ECO:0000256" key="1">
    <source>
        <dbReference type="ARBA" id="ARBA00004651"/>
    </source>
</evidence>
<evidence type="ECO:0000256" key="5">
    <source>
        <dbReference type="ARBA" id="ARBA00023136"/>
    </source>
</evidence>
<dbReference type="Pfam" id="PF02690">
    <property type="entry name" value="Na_Pi_cotrans"/>
    <property type="match status" value="2"/>
</dbReference>
<keyword evidence="8" id="KW-1185">Reference proteome</keyword>
<dbReference type="GO" id="GO:0044341">
    <property type="term" value="P:sodium-dependent phosphate transport"/>
    <property type="evidence" value="ECO:0007669"/>
    <property type="project" value="InterPro"/>
</dbReference>
<evidence type="ECO:0000256" key="6">
    <source>
        <dbReference type="SAM" id="Phobius"/>
    </source>
</evidence>
<evidence type="ECO:0000256" key="4">
    <source>
        <dbReference type="ARBA" id="ARBA00022989"/>
    </source>
</evidence>
<evidence type="ECO:0000313" key="7">
    <source>
        <dbReference type="EMBL" id="SDX94114.1"/>
    </source>
</evidence>
<dbReference type="RefSeq" id="WP_091461406.1">
    <property type="nucleotide sequence ID" value="NZ_FNPD01000006.1"/>
</dbReference>
<name>A0A1H3FVD0_9BACT</name>
<keyword evidence="3 6" id="KW-0812">Transmembrane</keyword>
<accession>A0A1H3FVD0</accession>
<evidence type="ECO:0000313" key="8">
    <source>
        <dbReference type="Proteomes" id="UP000199266"/>
    </source>
</evidence>
<protein>
    <submittedName>
        <fullName evidence="7">Phosphate:Na+ symporter</fullName>
    </submittedName>
</protein>
<evidence type="ECO:0000256" key="2">
    <source>
        <dbReference type="ARBA" id="ARBA00022475"/>
    </source>
</evidence>
<reference evidence="8" key="1">
    <citation type="submission" date="2016-10" db="EMBL/GenBank/DDBJ databases">
        <authorList>
            <person name="Varghese N."/>
            <person name="Submissions S."/>
        </authorList>
    </citation>
    <scope>NUCLEOTIDE SEQUENCE [LARGE SCALE GENOMIC DNA]</scope>
    <source>
        <strain evidence="8">DSM 13490</strain>
    </source>
</reference>
<dbReference type="AlphaFoldDB" id="A0A1H3FVD0"/>
<gene>
    <name evidence="7" type="ORF">SAMN03080603_01241</name>
</gene>
<keyword evidence="5 6" id="KW-0472">Membrane</keyword>
<feature type="transmembrane region" description="Helical" evidence="6">
    <location>
        <begin position="245"/>
        <end position="265"/>
    </location>
</feature>
<dbReference type="GO" id="GO:0005436">
    <property type="term" value="F:sodium:phosphate symporter activity"/>
    <property type="evidence" value="ECO:0007669"/>
    <property type="project" value="InterPro"/>
</dbReference>
<feature type="transmembrane region" description="Helical" evidence="6">
    <location>
        <begin position="214"/>
        <end position="233"/>
    </location>
</feature>
<feature type="transmembrane region" description="Helical" evidence="6">
    <location>
        <begin position="132"/>
        <end position="153"/>
    </location>
</feature>
<dbReference type="InterPro" id="IPR003841">
    <property type="entry name" value="Na/Pi_transpt"/>
</dbReference>
<feature type="transmembrane region" description="Helical" evidence="6">
    <location>
        <begin position="87"/>
        <end position="120"/>
    </location>
</feature>
<proteinExistence type="predicted"/>
<feature type="transmembrane region" description="Helical" evidence="6">
    <location>
        <begin position="6"/>
        <end position="24"/>
    </location>
</feature>
<comment type="subcellular location">
    <subcellularLocation>
        <location evidence="1">Cell membrane</location>
        <topology evidence="1">Multi-pass membrane protein</topology>
    </subcellularLocation>
</comment>
<feature type="transmembrane region" description="Helical" evidence="6">
    <location>
        <begin position="277"/>
        <end position="299"/>
    </location>
</feature>
<sequence length="545" mass="59971">MTPLYGFILLLGGVGLFLYGLNVCPENIKKYLGRGGKVFLSQVGTRKGSSLLFGLAFSVMVQSSAAATSFIVGLVEVGLMASEGALVAIMGASVGTGLIVYFLSLDIILYSPVAFFVIVFFGRFAKGRWKEYFKIAEGISVVFLGMALIKLGSQPLVYSELVRNLMTFLTGSFLLMALTAYLLTSIIQSSTATLAVAMGMAGSGLLPFPSVLPIILGAYVGSSSSALLAALGKKRKSQGLAWSTFLYRVFGILPMIPLGALYVKIGESLPITIDVHIAFLQILLVLTNMILLLPFVSFLSKMGEKLASFSGRESIEPLYLDWAFVDITPLAVSLLTKEIVRASNFLEEFLYGLFHGDIDEGRLFLLKSSLPDLVDSCIFYRSAITWISKEDSALVKEFVATSYSLNALKNMVILATARLFPLLRGEREVVGYSLLLSEMEEIKGLFFDIFTSSLGAYALDDPSFAKKAFKLYGEFSQIIAERKNRLMLSHHRIEGGTELIDLLTLLDAILRESLEFARVARRYNDKSEEDNKRFINRQGEREFDL</sequence>
<evidence type="ECO:0000256" key="3">
    <source>
        <dbReference type="ARBA" id="ARBA00022692"/>
    </source>
</evidence>
<dbReference type="Proteomes" id="UP000199266">
    <property type="component" value="Unassembled WGS sequence"/>
</dbReference>
<dbReference type="PANTHER" id="PTHR10010:SF46">
    <property type="entry name" value="SODIUM-DEPENDENT PHOSPHATE TRANSPORT PROTEIN 2B"/>
    <property type="match status" value="1"/>
</dbReference>
<organism evidence="7 8">
    <name type="scientific">Acetomicrobium thermoterrenum DSM 13490</name>
    <dbReference type="NCBI Taxonomy" id="1120987"/>
    <lineage>
        <taxon>Bacteria</taxon>
        <taxon>Thermotogati</taxon>
        <taxon>Synergistota</taxon>
        <taxon>Synergistia</taxon>
        <taxon>Synergistales</taxon>
        <taxon>Acetomicrobiaceae</taxon>
        <taxon>Acetomicrobium</taxon>
    </lineage>
</organism>
<feature type="transmembrane region" description="Helical" evidence="6">
    <location>
        <begin position="51"/>
        <end position="75"/>
    </location>
</feature>
<dbReference type="EMBL" id="FNPD01000006">
    <property type="protein sequence ID" value="SDX94114.1"/>
    <property type="molecule type" value="Genomic_DNA"/>
</dbReference>
<keyword evidence="2" id="KW-1003">Cell membrane</keyword>